<accession>A0AAV4RBV9</accession>
<keyword evidence="2" id="KW-1185">Reference proteome</keyword>
<comment type="caution">
    <text evidence="1">The sequence shown here is derived from an EMBL/GenBank/DDBJ whole genome shotgun (WGS) entry which is preliminary data.</text>
</comment>
<protein>
    <submittedName>
        <fullName evidence="1">Uncharacterized protein</fullName>
    </submittedName>
</protein>
<evidence type="ECO:0000313" key="1">
    <source>
        <dbReference type="EMBL" id="GIY17568.1"/>
    </source>
</evidence>
<gene>
    <name evidence="1" type="ORF">CDAR_253191</name>
</gene>
<name>A0AAV4RBV9_9ARAC</name>
<dbReference type="EMBL" id="BPLQ01005810">
    <property type="protein sequence ID" value="GIY17568.1"/>
    <property type="molecule type" value="Genomic_DNA"/>
</dbReference>
<dbReference type="Proteomes" id="UP001054837">
    <property type="component" value="Unassembled WGS sequence"/>
</dbReference>
<proteinExistence type="predicted"/>
<evidence type="ECO:0000313" key="2">
    <source>
        <dbReference type="Proteomes" id="UP001054837"/>
    </source>
</evidence>
<reference evidence="1 2" key="1">
    <citation type="submission" date="2021-06" db="EMBL/GenBank/DDBJ databases">
        <title>Caerostris darwini draft genome.</title>
        <authorList>
            <person name="Kono N."/>
            <person name="Arakawa K."/>
        </authorList>
    </citation>
    <scope>NUCLEOTIDE SEQUENCE [LARGE SCALE GENOMIC DNA]</scope>
</reference>
<sequence>MPPKCHIHVTNSTSISQRLNYIIIKSKSVPFCDNALDDAVKRAISAPVLVEKGLISTPIRFSGDCANMPRTVTN</sequence>
<organism evidence="1 2">
    <name type="scientific">Caerostris darwini</name>
    <dbReference type="NCBI Taxonomy" id="1538125"/>
    <lineage>
        <taxon>Eukaryota</taxon>
        <taxon>Metazoa</taxon>
        <taxon>Ecdysozoa</taxon>
        <taxon>Arthropoda</taxon>
        <taxon>Chelicerata</taxon>
        <taxon>Arachnida</taxon>
        <taxon>Araneae</taxon>
        <taxon>Araneomorphae</taxon>
        <taxon>Entelegynae</taxon>
        <taxon>Araneoidea</taxon>
        <taxon>Araneidae</taxon>
        <taxon>Caerostris</taxon>
    </lineage>
</organism>
<dbReference type="AlphaFoldDB" id="A0AAV4RBV9"/>